<feature type="site" description="Transition state stabilizer" evidence="9">
    <location>
        <position position="136"/>
    </location>
</feature>
<dbReference type="InterPro" id="IPR007507">
    <property type="entry name" value="Glycos_transf_N"/>
</dbReference>
<keyword evidence="5 10" id="KW-0808">Transferase</keyword>
<dbReference type="EMBL" id="FRBR01000001">
    <property type="protein sequence ID" value="SHL08961.1"/>
    <property type="molecule type" value="Genomic_DNA"/>
</dbReference>
<dbReference type="GO" id="GO:0009245">
    <property type="term" value="P:lipid A biosynthetic process"/>
    <property type="evidence" value="ECO:0007669"/>
    <property type="project" value="TreeGrafter"/>
</dbReference>
<keyword evidence="10" id="KW-0472">Membrane</keyword>
<comment type="subcellular location">
    <subcellularLocation>
        <location evidence="10">Cell membrane</location>
    </subcellularLocation>
</comment>
<organism evidence="12 13">
    <name type="scientific">Roseovarius pacificus</name>
    <dbReference type="NCBI Taxonomy" id="337701"/>
    <lineage>
        <taxon>Bacteria</taxon>
        <taxon>Pseudomonadati</taxon>
        <taxon>Pseudomonadota</taxon>
        <taxon>Alphaproteobacteria</taxon>
        <taxon>Rhodobacterales</taxon>
        <taxon>Roseobacteraceae</taxon>
        <taxon>Roseovarius</taxon>
    </lineage>
</organism>
<reference evidence="12 13" key="1">
    <citation type="submission" date="2016-11" db="EMBL/GenBank/DDBJ databases">
        <authorList>
            <person name="Jaros S."/>
            <person name="Januszkiewicz K."/>
            <person name="Wedrychowicz H."/>
        </authorList>
    </citation>
    <scope>NUCLEOTIDE SEQUENCE [LARGE SCALE GENOMIC DNA]</scope>
    <source>
        <strain evidence="12 13">DSM 29589</strain>
    </source>
</reference>
<dbReference type="EC" id="2.4.99.12" evidence="3 10"/>
<dbReference type="OrthoDB" id="9789797at2"/>
<dbReference type="GO" id="GO:0043842">
    <property type="term" value="F:Kdo transferase activity"/>
    <property type="evidence" value="ECO:0007669"/>
    <property type="project" value="UniProtKB-EC"/>
</dbReference>
<name>A0A1M6XSK5_9RHOB</name>
<sequence>MGRRPLPLRLYAAAANLLAPVAYNRVKAKLRAQGIPPARFGERMGRATQPRPDGTLIWFHAASVGESLSVLRLIAHMAQAHDDWHFLITSGTATSGKILADRLPPRCTHQFAPLDSGPAVGRFLNHWHPDLAVFVESEFWPQMLNKTHATGIPMALLNARISDGSARNWKRLSTTARHLLSVFSMIHCQDKRTEGHLRDIGLTHAQVGQNLKSLSGPLPFDAETLDQMRHSIGARPVWLASSTHPGEDEIVLEAHRQLLETHPELLLILVPRHPERAGDIAALIGKAGLRHAQRSAGALPGAGDQVYLADTLGETGLWYALSPITCLCGSFSPVGGHNPYEPAHAGSALIHGPLYANFADTYGELNTARASTEVTDAGALAGAVAQWLDDAAALQGARDRVSAFAAAQEDALDALALDLSALVDPV</sequence>
<proteinExistence type="inferred from homology"/>
<dbReference type="Proteomes" id="UP000183974">
    <property type="component" value="Unassembled WGS sequence"/>
</dbReference>
<evidence type="ECO:0000256" key="6">
    <source>
        <dbReference type="ARBA" id="ARBA00031445"/>
    </source>
</evidence>
<comment type="pathway">
    <text evidence="2 10">Bacterial outer membrane biogenesis; LPS core biosynthesis.</text>
</comment>
<evidence type="ECO:0000313" key="12">
    <source>
        <dbReference type="EMBL" id="SHL08961.1"/>
    </source>
</evidence>
<protein>
    <recommendedName>
        <fullName evidence="4 10">3-deoxy-D-manno-octulosonic acid transferase</fullName>
        <shortName evidence="10">Kdo transferase</shortName>
        <ecNumber evidence="3 10">2.4.99.12</ecNumber>
    </recommendedName>
    <alternativeName>
        <fullName evidence="6 10">Lipid IV(A) 3-deoxy-D-manno-octulosonic acid transferase</fullName>
    </alternativeName>
</protein>
<evidence type="ECO:0000259" key="11">
    <source>
        <dbReference type="Pfam" id="PF04413"/>
    </source>
</evidence>
<dbReference type="Gene3D" id="3.40.50.11720">
    <property type="entry name" value="3-Deoxy-D-manno-octulosonic-acid transferase, N-terminal domain"/>
    <property type="match status" value="1"/>
</dbReference>
<keyword evidence="13" id="KW-1185">Reference proteome</keyword>
<evidence type="ECO:0000256" key="4">
    <source>
        <dbReference type="ARBA" id="ARBA00019077"/>
    </source>
</evidence>
<dbReference type="Gene3D" id="3.40.50.2000">
    <property type="entry name" value="Glycogen Phosphorylase B"/>
    <property type="match status" value="1"/>
</dbReference>
<comment type="catalytic activity">
    <reaction evidence="7 10">
        <text>lipid IVA (E. coli) + CMP-3-deoxy-beta-D-manno-octulosonate = alpha-Kdo-(2-&gt;6)-lipid IVA (E. coli) + CMP + H(+)</text>
        <dbReference type="Rhea" id="RHEA:28066"/>
        <dbReference type="ChEBI" id="CHEBI:15378"/>
        <dbReference type="ChEBI" id="CHEBI:58603"/>
        <dbReference type="ChEBI" id="CHEBI:60364"/>
        <dbReference type="ChEBI" id="CHEBI:60377"/>
        <dbReference type="ChEBI" id="CHEBI:85987"/>
        <dbReference type="EC" id="2.4.99.12"/>
    </reaction>
</comment>
<keyword evidence="10" id="KW-0448">Lipopolysaccharide biosynthesis</keyword>
<evidence type="ECO:0000256" key="5">
    <source>
        <dbReference type="ARBA" id="ARBA00022679"/>
    </source>
</evidence>
<gene>
    <name evidence="12" type="ORF">SAMN05444398_101551</name>
</gene>
<accession>A0A1M6XSK5</accession>
<dbReference type="PANTHER" id="PTHR42755">
    <property type="entry name" value="3-DEOXY-MANNO-OCTULOSONATE CYTIDYLYLTRANSFERASE"/>
    <property type="match status" value="1"/>
</dbReference>
<feature type="active site" description="Proton acceptor" evidence="8">
    <location>
        <position position="66"/>
    </location>
</feature>
<dbReference type="STRING" id="337701.SAMN05444398_101551"/>
<dbReference type="InterPro" id="IPR038107">
    <property type="entry name" value="Glycos_transf_N_sf"/>
</dbReference>
<dbReference type="InterPro" id="IPR039901">
    <property type="entry name" value="Kdotransferase"/>
</dbReference>
<comment type="function">
    <text evidence="1 10">Involved in lipopolysaccharide (LPS) biosynthesis. Catalyzes the transfer of 3-deoxy-D-manno-octulosonate (Kdo) residue(s) from CMP-Kdo to lipid IV(A), the tetraacyldisaccharide-1,4'-bisphosphate precursor of lipid A.</text>
</comment>
<dbReference type="PANTHER" id="PTHR42755:SF1">
    <property type="entry name" value="3-DEOXY-D-MANNO-OCTULOSONIC ACID TRANSFERASE, MITOCHONDRIAL-RELATED"/>
    <property type="match status" value="1"/>
</dbReference>
<evidence type="ECO:0000256" key="7">
    <source>
        <dbReference type="ARBA" id="ARBA00049183"/>
    </source>
</evidence>
<dbReference type="RefSeq" id="WP_073032421.1">
    <property type="nucleotide sequence ID" value="NZ_BMLR01000001.1"/>
</dbReference>
<dbReference type="AlphaFoldDB" id="A0A1M6XSK5"/>
<dbReference type="GO" id="GO:0009244">
    <property type="term" value="P:lipopolysaccharide core region biosynthetic process"/>
    <property type="evidence" value="ECO:0007669"/>
    <property type="project" value="UniProtKB-UniRule"/>
</dbReference>
<evidence type="ECO:0000256" key="3">
    <source>
        <dbReference type="ARBA" id="ARBA00012621"/>
    </source>
</evidence>
<comment type="similarity">
    <text evidence="10">Belongs to the glycosyltransferase group 1 family.</text>
</comment>
<evidence type="ECO:0000256" key="10">
    <source>
        <dbReference type="RuleBase" id="RU365103"/>
    </source>
</evidence>
<evidence type="ECO:0000256" key="9">
    <source>
        <dbReference type="PIRSR" id="PIRSR639901-2"/>
    </source>
</evidence>
<evidence type="ECO:0000256" key="2">
    <source>
        <dbReference type="ARBA" id="ARBA00004713"/>
    </source>
</evidence>
<feature type="domain" description="3-deoxy-D-manno-octulosonic-acid transferase N-terminal" evidence="11">
    <location>
        <begin position="39"/>
        <end position="212"/>
    </location>
</feature>
<dbReference type="GO" id="GO:0005886">
    <property type="term" value="C:plasma membrane"/>
    <property type="evidence" value="ECO:0007669"/>
    <property type="project" value="UniProtKB-SubCell"/>
</dbReference>
<evidence type="ECO:0000313" key="13">
    <source>
        <dbReference type="Proteomes" id="UP000183974"/>
    </source>
</evidence>
<evidence type="ECO:0000256" key="1">
    <source>
        <dbReference type="ARBA" id="ARBA00003394"/>
    </source>
</evidence>
<dbReference type="Pfam" id="PF04413">
    <property type="entry name" value="Glycos_transf_N"/>
    <property type="match status" value="1"/>
</dbReference>
<evidence type="ECO:0000256" key="8">
    <source>
        <dbReference type="PIRSR" id="PIRSR639901-1"/>
    </source>
</evidence>
<feature type="site" description="Transition state stabilizer" evidence="9">
    <location>
        <position position="212"/>
    </location>
</feature>
<keyword evidence="10" id="KW-1003">Cell membrane</keyword>
<dbReference type="UniPathway" id="UPA00958"/>